<organism evidence="2 3">
    <name type="scientific">Bemisia tabaci</name>
    <name type="common">Sweetpotato whitefly</name>
    <name type="synonym">Aleurodes tabaci</name>
    <dbReference type="NCBI Taxonomy" id="7038"/>
    <lineage>
        <taxon>Eukaryota</taxon>
        <taxon>Metazoa</taxon>
        <taxon>Ecdysozoa</taxon>
        <taxon>Arthropoda</taxon>
        <taxon>Hexapoda</taxon>
        <taxon>Insecta</taxon>
        <taxon>Pterygota</taxon>
        <taxon>Neoptera</taxon>
        <taxon>Paraneoptera</taxon>
        <taxon>Hemiptera</taxon>
        <taxon>Sternorrhyncha</taxon>
        <taxon>Aleyrodoidea</taxon>
        <taxon>Aleyrodidae</taxon>
        <taxon>Aleyrodinae</taxon>
        <taxon>Bemisia</taxon>
    </lineage>
</organism>
<keyword evidence="3" id="KW-1185">Reference proteome</keyword>
<dbReference type="EMBL" id="OU963866">
    <property type="protein sequence ID" value="CAH0389890.1"/>
    <property type="molecule type" value="Genomic_DNA"/>
</dbReference>
<evidence type="ECO:0000256" key="1">
    <source>
        <dbReference type="SAM" id="MobiDB-lite"/>
    </source>
</evidence>
<sequence length="120" mass="13577">MSQSWRNSATSPARRNSLQKEATVPCSDTQDNASHRSDFTVLISVSPDKKIKEIKFDDVFNEIKYKTNLRKGPGFDLISGIIVKQLPAIAIKKLVFLYNAVIKLQYVPLQWKKAEIIVIA</sequence>
<gene>
    <name evidence="2" type="ORF">BEMITA_LOCUS8668</name>
</gene>
<protein>
    <submittedName>
        <fullName evidence="2">Uncharacterized protein</fullName>
    </submittedName>
</protein>
<evidence type="ECO:0000313" key="3">
    <source>
        <dbReference type="Proteomes" id="UP001152759"/>
    </source>
</evidence>
<dbReference type="Proteomes" id="UP001152759">
    <property type="component" value="Chromosome 5"/>
</dbReference>
<accession>A0A9P0ABY0</accession>
<reference evidence="2" key="1">
    <citation type="submission" date="2021-12" db="EMBL/GenBank/DDBJ databases">
        <authorList>
            <person name="King R."/>
        </authorList>
    </citation>
    <scope>NUCLEOTIDE SEQUENCE</scope>
</reference>
<dbReference type="AlphaFoldDB" id="A0A9P0ABY0"/>
<proteinExistence type="predicted"/>
<feature type="compositionally biased region" description="Polar residues" evidence="1">
    <location>
        <begin position="1"/>
        <end position="32"/>
    </location>
</feature>
<feature type="region of interest" description="Disordered" evidence="1">
    <location>
        <begin position="1"/>
        <end position="33"/>
    </location>
</feature>
<evidence type="ECO:0000313" key="2">
    <source>
        <dbReference type="EMBL" id="CAH0389890.1"/>
    </source>
</evidence>
<name>A0A9P0ABY0_BEMTA</name>